<feature type="domain" description="RNA 3'-terminal phosphate cyclase" evidence="7">
    <location>
        <begin position="2"/>
        <end position="311"/>
    </location>
</feature>
<dbReference type="SUPFAM" id="SSF52913">
    <property type="entry name" value="RNA 3'-terminal phosphate cyclase, RPTC, insert domain"/>
    <property type="match status" value="1"/>
</dbReference>
<comment type="subcellular location">
    <subcellularLocation>
        <location evidence="5">Cytoplasm</location>
    </subcellularLocation>
</comment>
<dbReference type="Pfam" id="PF05189">
    <property type="entry name" value="RTC_insert"/>
    <property type="match status" value="1"/>
</dbReference>
<dbReference type="PIRSF" id="PIRSF005378">
    <property type="entry name" value="RNA3'_term_phos_cycl_euk"/>
    <property type="match status" value="1"/>
</dbReference>
<protein>
    <recommendedName>
        <fullName evidence="2 5">RNA 3'-terminal phosphate cyclase</fullName>
        <shortName evidence="5">RNA cyclase</shortName>
        <shortName evidence="5">RNA-3'-phosphate cyclase</shortName>
        <ecNumber evidence="5 6">6.5.1.4</ecNumber>
    </recommendedName>
</protein>
<dbReference type="GO" id="GO:0003963">
    <property type="term" value="F:RNA-3'-phosphate cyclase activity"/>
    <property type="evidence" value="ECO:0007669"/>
    <property type="project" value="UniProtKB-UniRule"/>
</dbReference>
<keyword evidence="10" id="KW-1185">Reference proteome</keyword>
<evidence type="ECO:0000256" key="5">
    <source>
        <dbReference type="HAMAP-Rule" id="MF_00200"/>
    </source>
</evidence>
<keyword evidence="3 5" id="KW-0436">Ligase</keyword>
<dbReference type="PROSITE" id="PS01287">
    <property type="entry name" value="RTC"/>
    <property type="match status" value="1"/>
</dbReference>
<dbReference type="GO" id="GO:0005737">
    <property type="term" value="C:cytoplasm"/>
    <property type="evidence" value="ECO:0007669"/>
    <property type="project" value="UniProtKB-SubCell"/>
</dbReference>
<name>A0A830F1P1_9EURY</name>
<evidence type="ECO:0000313" key="9">
    <source>
        <dbReference type="EMBL" id="GGL30727.1"/>
    </source>
</evidence>
<dbReference type="InterPro" id="IPR020719">
    <property type="entry name" value="RNA3'_term_phos_cycl-like_CS"/>
</dbReference>
<dbReference type="InterPro" id="IPR023797">
    <property type="entry name" value="RNA3'_phos_cyclase_dom"/>
</dbReference>
<dbReference type="NCBIfam" id="NF003246">
    <property type="entry name" value="PRK04204.1-2"/>
    <property type="match status" value="1"/>
</dbReference>
<dbReference type="Proteomes" id="UP000628840">
    <property type="component" value="Unassembled WGS sequence"/>
</dbReference>
<dbReference type="EC" id="6.5.1.4" evidence="5 6"/>
<feature type="active site" description="Tele-AMP-histidine intermediate" evidence="5">
    <location>
        <position position="300"/>
    </location>
</feature>
<comment type="function">
    <text evidence="5">Catalyzes the conversion of 3'-phosphate to a 2',3'-cyclic phosphodiester at the end of RNA. The mechanism of action of the enzyme occurs in 3 steps: (A) adenylation of the enzyme by ATP; (B) transfer of adenylate to an RNA-N3'P to produce RNA-N3'PP5'A; (C) and attack of the adjacent 2'-hydroxyl on the 3'-phosphorus in the diester linkage to produce the cyclic end product. The biological role of this enzyme is unknown but it is likely to function in some aspects of cellular RNA processing.</text>
</comment>
<evidence type="ECO:0000256" key="4">
    <source>
        <dbReference type="ARBA" id="ARBA00022741"/>
    </source>
</evidence>
<keyword evidence="5" id="KW-0963">Cytoplasm</keyword>
<comment type="similarity">
    <text evidence="1 5">Belongs to the RNA 3'-terminal cyclase family. Type 1 subfamily.</text>
</comment>
<reference evidence="9 10" key="1">
    <citation type="journal article" date="2019" name="Int. J. Syst. Evol. Microbiol.">
        <title>The Global Catalogue of Microorganisms (GCM) 10K type strain sequencing project: providing services to taxonomists for standard genome sequencing and annotation.</title>
        <authorList>
            <consortium name="The Broad Institute Genomics Platform"/>
            <consortium name="The Broad Institute Genome Sequencing Center for Infectious Disease"/>
            <person name="Wu L."/>
            <person name="Ma J."/>
        </authorList>
    </citation>
    <scope>NUCLEOTIDE SEQUENCE [LARGE SCALE GENOMIC DNA]</scope>
    <source>
        <strain evidence="9 10">JCM 19585</strain>
    </source>
</reference>
<dbReference type="GO" id="GO:0006396">
    <property type="term" value="P:RNA processing"/>
    <property type="evidence" value="ECO:0007669"/>
    <property type="project" value="UniProtKB-UniRule"/>
</dbReference>
<accession>A0A830F1P1</accession>
<dbReference type="HAMAP" id="MF_00200">
    <property type="entry name" value="RTC"/>
    <property type="match status" value="1"/>
</dbReference>
<proteinExistence type="inferred from homology"/>
<evidence type="ECO:0000313" key="10">
    <source>
        <dbReference type="Proteomes" id="UP000628840"/>
    </source>
</evidence>
<evidence type="ECO:0000256" key="3">
    <source>
        <dbReference type="ARBA" id="ARBA00022598"/>
    </source>
</evidence>
<dbReference type="InterPro" id="IPR013792">
    <property type="entry name" value="RNA3'P_cycl/enolpyr_Trfase_a/b"/>
</dbReference>
<dbReference type="NCBIfam" id="TIGR03399">
    <property type="entry name" value="RNA_3prim_cycl"/>
    <property type="match status" value="1"/>
</dbReference>
<dbReference type="InterPro" id="IPR036553">
    <property type="entry name" value="RPTC_insert"/>
</dbReference>
<evidence type="ECO:0000259" key="7">
    <source>
        <dbReference type="Pfam" id="PF01137"/>
    </source>
</evidence>
<dbReference type="EMBL" id="BMPF01000002">
    <property type="protein sequence ID" value="GGL30727.1"/>
    <property type="molecule type" value="Genomic_DNA"/>
</dbReference>
<dbReference type="PANTHER" id="PTHR11096:SF0">
    <property type="entry name" value="RNA 3'-TERMINAL PHOSPHATE CYCLASE"/>
    <property type="match status" value="1"/>
</dbReference>
<dbReference type="InterPro" id="IPR013791">
    <property type="entry name" value="RNA3'-term_phos_cycl_insert"/>
</dbReference>
<dbReference type="PANTHER" id="PTHR11096">
    <property type="entry name" value="RNA 3' TERMINAL PHOSPHATE CYCLASE"/>
    <property type="match status" value="1"/>
</dbReference>
<organism evidence="9 10">
    <name type="scientific">Halarchaeum grantii</name>
    <dbReference type="NCBI Taxonomy" id="1193105"/>
    <lineage>
        <taxon>Archaea</taxon>
        <taxon>Methanobacteriati</taxon>
        <taxon>Methanobacteriota</taxon>
        <taxon>Stenosarchaea group</taxon>
        <taxon>Halobacteria</taxon>
        <taxon>Halobacteriales</taxon>
        <taxon>Halobacteriaceae</taxon>
    </lineage>
</organism>
<dbReference type="GO" id="GO:0005524">
    <property type="term" value="F:ATP binding"/>
    <property type="evidence" value="ECO:0007669"/>
    <property type="project" value="UniProtKB-KW"/>
</dbReference>
<evidence type="ECO:0000256" key="2">
    <source>
        <dbReference type="ARBA" id="ARBA00021428"/>
    </source>
</evidence>
<dbReference type="AlphaFoldDB" id="A0A830F1P1"/>
<feature type="domain" description="RNA 3'-terminal phosphate cyclase insert" evidence="8">
    <location>
        <begin position="171"/>
        <end position="264"/>
    </location>
</feature>
<dbReference type="Gene3D" id="3.65.10.20">
    <property type="entry name" value="RNA 3'-terminal phosphate cyclase domain"/>
    <property type="match status" value="1"/>
</dbReference>
<evidence type="ECO:0000259" key="8">
    <source>
        <dbReference type="Pfam" id="PF05189"/>
    </source>
</evidence>
<gene>
    <name evidence="5" type="primary">rtcA</name>
    <name evidence="9" type="ORF">GCM10009037_13070</name>
</gene>
<dbReference type="SUPFAM" id="SSF55205">
    <property type="entry name" value="EPT/RTPC-like"/>
    <property type="match status" value="1"/>
</dbReference>
<dbReference type="Pfam" id="PF01137">
    <property type="entry name" value="RTC"/>
    <property type="match status" value="1"/>
</dbReference>
<dbReference type="Gene3D" id="3.30.360.20">
    <property type="entry name" value="RNA 3'-terminal phosphate cyclase, insert domain"/>
    <property type="match status" value="1"/>
</dbReference>
<keyword evidence="5" id="KW-0067">ATP-binding</keyword>
<feature type="binding site" evidence="5">
    <location>
        <position position="91"/>
    </location>
    <ligand>
        <name>ATP</name>
        <dbReference type="ChEBI" id="CHEBI:30616"/>
    </ligand>
</feature>
<dbReference type="InterPro" id="IPR037136">
    <property type="entry name" value="RNA3'_phos_cyclase_dom_sf"/>
</dbReference>
<sequence length="328" mass="33811">MGGGQLVRTAATFAALTGESVEVTDVRGAREEPGLKRQHVAALEAVAAACDADLAGAEAGSERVAVDPGALDGGETRVDVGTAGSVPLILDAVLPLAARLEAPYRVTVSGGTDVQWAPPLDYLTDVKLPVLRAHGLDASVTPTRRGFYPAGGGAVTLTVRPSTLTPLDLRERGRLRHLAVESAASESLREADVAERQADAAVEALQSTAAVPVLRESAYDETASSGSVVTVVAAYEHARAGFSALGERGTPAEAVAEGAVESFRAFDRTPASADAHLADQLLPYLALAGGVYTTPERTAHLETHADLLGTFGFDVDVADADGVVRVSR</sequence>
<comment type="catalytic activity">
    <reaction evidence="5">
        <text>a 3'-end 3'-phospho-ribonucleotide-RNA + ATP = a 3'-end 2',3'-cyclophospho-ribonucleotide-RNA + AMP + diphosphate</text>
        <dbReference type="Rhea" id="RHEA:23976"/>
        <dbReference type="Rhea" id="RHEA-COMP:10463"/>
        <dbReference type="Rhea" id="RHEA-COMP:10464"/>
        <dbReference type="ChEBI" id="CHEBI:30616"/>
        <dbReference type="ChEBI" id="CHEBI:33019"/>
        <dbReference type="ChEBI" id="CHEBI:83062"/>
        <dbReference type="ChEBI" id="CHEBI:83064"/>
        <dbReference type="ChEBI" id="CHEBI:456215"/>
        <dbReference type="EC" id="6.5.1.4"/>
    </reaction>
</comment>
<dbReference type="InterPro" id="IPR000228">
    <property type="entry name" value="RNA3'_term_phos_cyc"/>
</dbReference>
<evidence type="ECO:0000256" key="6">
    <source>
        <dbReference type="NCBIfam" id="TIGR03399"/>
    </source>
</evidence>
<comment type="caution">
    <text evidence="9">The sequence shown here is derived from an EMBL/GenBank/DDBJ whole genome shotgun (WGS) entry which is preliminary data.</text>
</comment>
<dbReference type="InterPro" id="IPR017770">
    <property type="entry name" value="RNA3'_term_phos_cyc_type_1"/>
</dbReference>
<keyword evidence="4 5" id="KW-0547">Nucleotide-binding</keyword>
<evidence type="ECO:0000256" key="1">
    <source>
        <dbReference type="ARBA" id="ARBA00009206"/>
    </source>
</evidence>
<feature type="binding site" evidence="5">
    <location>
        <begin position="276"/>
        <end position="280"/>
    </location>
    <ligand>
        <name>ATP</name>
        <dbReference type="ChEBI" id="CHEBI:30616"/>
    </ligand>
</feature>